<feature type="chain" id="PRO_5047183285" evidence="3">
    <location>
        <begin position="30"/>
        <end position="371"/>
    </location>
</feature>
<evidence type="ECO:0000313" key="5">
    <source>
        <dbReference type="Proteomes" id="UP001551482"/>
    </source>
</evidence>
<dbReference type="RefSeq" id="WP_358346806.1">
    <property type="nucleotide sequence ID" value="NZ_JBEZFP010000001.1"/>
</dbReference>
<feature type="region of interest" description="Disordered" evidence="1">
    <location>
        <begin position="273"/>
        <end position="313"/>
    </location>
</feature>
<evidence type="ECO:0000256" key="1">
    <source>
        <dbReference type="SAM" id="MobiDB-lite"/>
    </source>
</evidence>
<keyword evidence="2" id="KW-1133">Transmembrane helix</keyword>
<protein>
    <submittedName>
        <fullName evidence="4">Uncharacterized protein</fullName>
    </submittedName>
</protein>
<feature type="transmembrane region" description="Helical" evidence="2">
    <location>
        <begin position="229"/>
        <end position="248"/>
    </location>
</feature>
<evidence type="ECO:0000256" key="2">
    <source>
        <dbReference type="SAM" id="Phobius"/>
    </source>
</evidence>
<keyword evidence="5" id="KW-1185">Reference proteome</keyword>
<keyword evidence="2" id="KW-0812">Transmembrane</keyword>
<comment type="caution">
    <text evidence="4">The sequence shown here is derived from an EMBL/GenBank/DDBJ whole genome shotgun (WGS) entry which is preliminary data.</text>
</comment>
<dbReference type="EMBL" id="JBEZFP010000001">
    <property type="protein sequence ID" value="MEU8131877.1"/>
    <property type="molecule type" value="Genomic_DNA"/>
</dbReference>
<reference evidence="4 5" key="1">
    <citation type="submission" date="2024-06" db="EMBL/GenBank/DDBJ databases">
        <title>The Natural Products Discovery Center: Release of the First 8490 Sequenced Strains for Exploring Actinobacteria Biosynthetic Diversity.</title>
        <authorList>
            <person name="Kalkreuter E."/>
            <person name="Kautsar S.A."/>
            <person name="Yang D."/>
            <person name="Bader C.D."/>
            <person name="Teijaro C.N."/>
            <person name="Fluegel L."/>
            <person name="Davis C.M."/>
            <person name="Simpson J.R."/>
            <person name="Lauterbach L."/>
            <person name="Steele A.D."/>
            <person name="Gui C."/>
            <person name="Meng S."/>
            <person name="Li G."/>
            <person name="Viehrig K."/>
            <person name="Ye F."/>
            <person name="Su P."/>
            <person name="Kiefer A.F."/>
            <person name="Nichols A."/>
            <person name="Cepeda A.J."/>
            <person name="Yan W."/>
            <person name="Fan B."/>
            <person name="Jiang Y."/>
            <person name="Adhikari A."/>
            <person name="Zheng C.-J."/>
            <person name="Schuster L."/>
            <person name="Cowan T.M."/>
            <person name="Smanski M.J."/>
            <person name="Chevrette M.G."/>
            <person name="De Carvalho L.P.S."/>
            <person name="Shen B."/>
        </authorList>
    </citation>
    <scope>NUCLEOTIDE SEQUENCE [LARGE SCALE GENOMIC DNA]</scope>
    <source>
        <strain evidence="4 5">NPDC048946</strain>
    </source>
</reference>
<evidence type="ECO:0000256" key="3">
    <source>
        <dbReference type="SAM" id="SignalP"/>
    </source>
</evidence>
<accession>A0ABV3D8T8</accession>
<evidence type="ECO:0000313" key="4">
    <source>
        <dbReference type="EMBL" id="MEU8131877.1"/>
    </source>
</evidence>
<name>A0ABV3D8T8_9ACTN</name>
<keyword evidence="2" id="KW-0472">Membrane</keyword>
<dbReference type="Proteomes" id="UP001551482">
    <property type="component" value="Unassembled WGS sequence"/>
</dbReference>
<feature type="signal peptide" evidence="3">
    <location>
        <begin position="1"/>
        <end position="29"/>
    </location>
</feature>
<keyword evidence="3" id="KW-0732">Signal</keyword>
<sequence>MTWTRGRGSAAVASAALLLALPLSGVAGASAWDAPNAANAPNASYGQRASHASAAGDAAGAPGILLPDGCSAGAPAQLDKPALRCLAETARSSRSGAVVVTLTRPLGLVGVDAGDVRDAREAFAEGRFAVVLPSGDSGVGGSLLFTLAADPAGRVVARDSAVARLDPGTVALLKSAGGCEAVCELLEKAPAEGVSGERLVAERLAQENGGLLMLPTRGTDGGDEGVPSWTLALPVLVLAVVLALAVPFRRRLAAQRAYGGEVNAYPGGAATVTATATAPPPPRTSAPPRPAAAATGGRRPSRGGARGVGPTRAATVRTSLHPQGYVELDRCLVRATWADAGEPPAVGESVDTVAAESGALLAVRPTRRGKN</sequence>
<proteinExistence type="predicted"/>
<gene>
    <name evidence="4" type="ORF">AB0C36_00035</name>
</gene>
<feature type="compositionally biased region" description="Pro residues" evidence="1">
    <location>
        <begin position="278"/>
        <end position="290"/>
    </location>
</feature>
<organism evidence="4 5">
    <name type="scientific">Streptodolium elevatio</name>
    <dbReference type="NCBI Taxonomy" id="3157996"/>
    <lineage>
        <taxon>Bacteria</taxon>
        <taxon>Bacillati</taxon>
        <taxon>Actinomycetota</taxon>
        <taxon>Actinomycetes</taxon>
        <taxon>Kitasatosporales</taxon>
        <taxon>Streptomycetaceae</taxon>
        <taxon>Streptodolium</taxon>
    </lineage>
</organism>